<dbReference type="PANTHER" id="PTHR10846">
    <property type="entry name" value="SODIUM/POTASSIUM/CALCIUM EXCHANGER"/>
    <property type="match status" value="1"/>
</dbReference>
<evidence type="ECO:0000256" key="3">
    <source>
        <dbReference type="ARBA" id="ARBA00022989"/>
    </source>
</evidence>
<dbReference type="GO" id="GO:0008273">
    <property type="term" value="F:calcium, potassium:sodium antiporter activity"/>
    <property type="evidence" value="ECO:0007669"/>
    <property type="project" value="TreeGrafter"/>
</dbReference>
<evidence type="ECO:0000256" key="4">
    <source>
        <dbReference type="ARBA" id="ARBA00023136"/>
    </source>
</evidence>
<accession>A0A1F6T6X7</accession>
<organism evidence="7 8">
    <name type="scientific">Candidatus Muproteobacteria bacterium RBG_16_64_10</name>
    <dbReference type="NCBI Taxonomy" id="1817757"/>
    <lineage>
        <taxon>Bacteria</taxon>
        <taxon>Pseudomonadati</taxon>
        <taxon>Pseudomonadota</taxon>
        <taxon>Candidatus Muproteobacteria</taxon>
    </lineage>
</organism>
<keyword evidence="3 5" id="KW-1133">Transmembrane helix</keyword>
<evidence type="ECO:0000256" key="1">
    <source>
        <dbReference type="ARBA" id="ARBA00004141"/>
    </source>
</evidence>
<evidence type="ECO:0000313" key="8">
    <source>
        <dbReference type="Proteomes" id="UP000179334"/>
    </source>
</evidence>
<dbReference type="InterPro" id="IPR004481">
    <property type="entry name" value="K/Na/Ca-exchanger"/>
</dbReference>
<sequence length="205" mass="21003">MNDALALILGFVCAGAGGELFVRGIVGVARVTRVPPGIVAVTLAAFATSSPELTVAINAALARTPEISLGDALGSNIVNVALVLGLVAVVAAIRIPRDSVRRDFPAALLVPLLIGALAYDGTLSRTDGAALLVTFVLWLTLTIIEAWRRRSAAEAVLGEPRPWPAFAQCAMGLGLLVVAGRLIVFGAQGIAAIFGLDAFVIGAVL</sequence>
<keyword evidence="2 5" id="KW-0812">Transmembrane</keyword>
<dbReference type="Pfam" id="PF01699">
    <property type="entry name" value="Na_Ca_ex"/>
    <property type="match status" value="1"/>
</dbReference>
<dbReference type="GO" id="GO:0006874">
    <property type="term" value="P:intracellular calcium ion homeostasis"/>
    <property type="evidence" value="ECO:0007669"/>
    <property type="project" value="TreeGrafter"/>
</dbReference>
<comment type="caution">
    <text evidence="7">The sequence shown here is derived from an EMBL/GenBank/DDBJ whole genome shotgun (WGS) entry which is preliminary data.</text>
</comment>
<feature type="transmembrane region" description="Helical" evidence="5">
    <location>
        <begin position="38"/>
        <end position="61"/>
    </location>
</feature>
<dbReference type="InterPro" id="IPR044880">
    <property type="entry name" value="NCX_ion-bd_dom_sf"/>
</dbReference>
<dbReference type="Gene3D" id="1.20.1420.30">
    <property type="entry name" value="NCX, central ion-binding region"/>
    <property type="match status" value="1"/>
</dbReference>
<feature type="domain" description="Sodium/calcium exchanger membrane region" evidence="6">
    <location>
        <begin position="5"/>
        <end position="143"/>
    </location>
</feature>
<comment type="subcellular location">
    <subcellularLocation>
        <location evidence="1">Membrane</location>
        <topology evidence="1">Multi-pass membrane protein</topology>
    </subcellularLocation>
</comment>
<evidence type="ECO:0000256" key="2">
    <source>
        <dbReference type="ARBA" id="ARBA00022692"/>
    </source>
</evidence>
<evidence type="ECO:0000256" key="5">
    <source>
        <dbReference type="SAM" id="Phobius"/>
    </source>
</evidence>
<proteinExistence type="predicted"/>
<feature type="transmembrane region" description="Helical" evidence="5">
    <location>
        <begin position="6"/>
        <end position="26"/>
    </location>
</feature>
<gene>
    <name evidence="7" type="ORF">A2V91_05105</name>
</gene>
<dbReference type="Proteomes" id="UP000179334">
    <property type="component" value="Unassembled WGS sequence"/>
</dbReference>
<dbReference type="PANTHER" id="PTHR10846:SF8">
    <property type="entry name" value="INNER MEMBRANE PROTEIN YRBG"/>
    <property type="match status" value="1"/>
</dbReference>
<name>A0A1F6T6X7_9PROT</name>
<reference evidence="7 8" key="1">
    <citation type="journal article" date="2016" name="Nat. Commun.">
        <title>Thousands of microbial genomes shed light on interconnected biogeochemical processes in an aquifer system.</title>
        <authorList>
            <person name="Anantharaman K."/>
            <person name="Brown C.T."/>
            <person name="Hug L.A."/>
            <person name="Sharon I."/>
            <person name="Castelle C.J."/>
            <person name="Probst A.J."/>
            <person name="Thomas B.C."/>
            <person name="Singh A."/>
            <person name="Wilkins M.J."/>
            <person name="Karaoz U."/>
            <person name="Brodie E.L."/>
            <person name="Williams K.H."/>
            <person name="Hubbard S.S."/>
            <person name="Banfield J.F."/>
        </authorList>
    </citation>
    <scope>NUCLEOTIDE SEQUENCE [LARGE SCALE GENOMIC DNA]</scope>
</reference>
<feature type="transmembrane region" description="Helical" evidence="5">
    <location>
        <begin position="128"/>
        <end position="148"/>
    </location>
</feature>
<feature type="transmembrane region" description="Helical" evidence="5">
    <location>
        <begin position="169"/>
        <end position="196"/>
    </location>
</feature>
<dbReference type="GO" id="GO:0005886">
    <property type="term" value="C:plasma membrane"/>
    <property type="evidence" value="ECO:0007669"/>
    <property type="project" value="TreeGrafter"/>
</dbReference>
<dbReference type="EMBL" id="MFSR01000013">
    <property type="protein sequence ID" value="OGI40884.1"/>
    <property type="molecule type" value="Genomic_DNA"/>
</dbReference>
<dbReference type="AlphaFoldDB" id="A0A1F6T6X7"/>
<evidence type="ECO:0000259" key="6">
    <source>
        <dbReference type="Pfam" id="PF01699"/>
    </source>
</evidence>
<feature type="transmembrane region" description="Helical" evidence="5">
    <location>
        <begin position="73"/>
        <end position="92"/>
    </location>
</feature>
<feature type="non-terminal residue" evidence="7">
    <location>
        <position position="205"/>
    </location>
</feature>
<evidence type="ECO:0000313" key="7">
    <source>
        <dbReference type="EMBL" id="OGI40884.1"/>
    </source>
</evidence>
<feature type="transmembrane region" description="Helical" evidence="5">
    <location>
        <begin position="104"/>
        <end position="122"/>
    </location>
</feature>
<protein>
    <submittedName>
        <fullName evidence="7">Sodium:calcium antiporter</fullName>
    </submittedName>
</protein>
<dbReference type="GO" id="GO:0005262">
    <property type="term" value="F:calcium channel activity"/>
    <property type="evidence" value="ECO:0007669"/>
    <property type="project" value="TreeGrafter"/>
</dbReference>
<dbReference type="InterPro" id="IPR004837">
    <property type="entry name" value="NaCa_Exmemb"/>
</dbReference>
<keyword evidence="4 5" id="KW-0472">Membrane</keyword>